<dbReference type="GeneTree" id="ENSGT01150000287020"/>
<evidence type="ECO:0000313" key="3">
    <source>
        <dbReference type="Proteomes" id="UP000694395"/>
    </source>
</evidence>
<dbReference type="Ensembl" id="ENSOMYT00000022170.2">
    <property type="protein sequence ID" value="ENSOMYP00000020176.2"/>
    <property type="gene ID" value="ENSOMYG00000009759.2"/>
</dbReference>
<protein>
    <submittedName>
        <fullName evidence="2">Uncharacterized protein</fullName>
    </submittedName>
</protein>
<reference evidence="2" key="1">
    <citation type="submission" date="2020-07" db="EMBL/GenBank/DDBJ databases">
        <title>A long reads based de novo assembly of the rainbow trout Arlee double haploid line genome.</title>
        <authorList>
            <person name="Gao G."/>
            <person name="Palti Y."/>
        </authorList>
    </citation>
    <scope>NUCLEOTIDE SEQUENCE [LARGE SCALE GENOMIC DNA]</scope>
</reference>
<reference evidence="2" key="2">
    <citation type="submission" date="2025-08" db="UniProtKB">
        <authorList>
            <consortium name="Ensembl"/>
        </authorList>
    </citation>
    <scope>IDENTIFICATION</scope>
</reference>
<name>A0A8C7PB78_ONCMY</name>
<dbReference type="AlphaFoldDB" id="A0A8C7PB78"/>
<evidence type="ECO:0000313" key="2">
    <source>
        <dbReference type="Ensembl" id="ENSOMYP00000020176.2"/>
    </source>
</evidence>
<keyword evidence="1" id="KW-0812">Transmembrane</keyword>
<dbReference type="Proteomes" id="UP000694395">
    <property type="component" value="Chromosome 21"/>
</dbReference>
<proteinExistence type="predicted"/>
<dbReference type="Pfam" id="PF17696">
    <property type="entry name" value="ALN"/>
    <property type="match status" value="1"/>
</dbReference>
<evidence type="ECO:0000256" key="1">
    <source>
        <dbReference type="SAM" id="Phobius"/>
    </source>
</evidence>
<keyword evidence="1" id="KW-1133">Transmembrane helix</keyword>
<keyword evidence="3" id="KW-1185">Reference proteome</keyword>
<organism evidence="2 3">
    <name type="scientific">Oncorhynchus mykiss</name>
    <name type="common">Rainbow trout</name>
    <name type="synonym">Salmo gairdneri</name>
    <dbReference type="NCBI Taxonomy" id="8022"/>
    <lineage>
        <taxon>Eukaryota</taxon>
        <taxon>Metazoa</taxon>
        <taxon>Chordata</taxon>
        <taxon>Craniata</taxon>
        <taxon>Vertebrata</taxon>
        <taxon>Euteleostomi</taxon>
        <taxon>Actinopterygii</taxon>
        <taxon>Neopterygii</taxon>
        <taxon>Teleostei</taxon>
        <taxon>Protacanthopterygii</taxon>
        <taxon>Salmoniformes</taxon>
        <taxon>Salmonidae</taxon>
        <taxon>Salmoninae</taxon>
        <taxon>Oncorhynchus</taxon>
    </lineage>
</organism>
<dbReference type="InterPro" id="IPR038780">
    <property type="entry name" value="ALN"/>
</dbReference>
<reference evidence="2" key="3">
    <citation type="submission" date="2025-09" db="UniProtKB">
        <authorList>
            <consortium name="Ensembl"/>
        </authorList>
    </citation>
    <scope>IDENTIFICATION</scope>
</reference>
<sequence length="59" mass="6815">MVVDMLNSPKGGVIQHDIKFNGVGEGALVSLPKHSYWFDFWLFVMFDIAFFLVMYFIVP</sequence>
<keyword evidence="1" id="KW-0472">Membrane</keyword>
<accession>A0A8C7PB78</accession>
<feature type="transmembrane region" description="Helical" evidence="1">
    <location>
        <begin position="40"/>
        <end position="58"/>
    </location>
</feature>